<dbReference type="SMART" id="SM00387">
    <property type="entry name" value="HATPase_c"/>
    <property type="match status" value="1"/>
</dbReference>
<dbReference type="GO" id="GO:0005524">
    <property type="term" value="F:ATP binding"/>
    <property type="evidence" value="ECO:0007669"/>
    <property type="project" value="UniProtKB-KW"/>
</dbReference>
<evidence type="ECO:0000256" key="10">
    <source>
        <dbReference type="ARBA" id="ARBA00022840"/>
    </source>
</evidence>
<evidence type="ECO:0000259" key="16">
    <source>
        <dbReference type="PROSITE" id="PS50885"/>
    </source>
</evidence>
<dbReference type="Pfam" id="PF00512">
    <property type="entry name" value="HisKA"/>
    <property type="match status" value="1"/>
</dbReference>
<comment type="subcellular location">
    <subcellularLocation>
        <location evidence="2">Cell membrane</location>
        <topology evidence="2">Multi-pass membrane protein</topology>
    </subcellularLocation>
</comment>
<keyword evidence="18" id="KW-1185">Reference proteome</keyword>
<evidence type="ECO:0000256" key="4">
    <source>
        <dbReference type="ARBA" id="ARBA00022475"/>
    </source>
</evidence>
<dbReference type="PRINTS" id="PR00344">
    <property type="entry name" value="BCTRLSENSOR"/>
</dbReference>
<dbReference type="InterPro" id="IPR004358">
    <property type="entry name" value="Sig_transdc_His_kin-like_C"/>
</dbReference>
<evidence type="ECO:0000256" key="7">
    <source>
        <dbReference type="ARBA" id="ARBA00022692"/>
    </source>
</evidence>
<evidence type="ECO:0000256" key="1">
    <source>
        <dbReference type="ARBA" id="ARBA00000085"/>
    </source>
</evidence>
<keyword evidence="12" id="KW-0902">Two-component regulatory system</keyword>
<dbReference type="Gene3D" id="1.10.287.130">
    <property type="match status" value="1"/>
</dbReference>
<feature type="transmembrane region" description="Helical" evidence="14">
    <location>
        <begin position="20"/>
        <end position="40"/>
    </location>
</feature>
<evidence type="ECO:0000256" key="11">
    <source>
        <dbReference type="ARBA" id="ARBA00022989"/>
    </source>
</evidence>
<dbReference type="Pfam" id="PF02518">
    <property type="entry name" value="HATPase_c"/>
    <property type="match status" value="1"/>
</dbReference>
<reference evidence="17 18" key="1">
    <citation type="submission" date="2022-08" db="EMBL/GenBank/DDBJ databases">
        <title>Paenibacillus endoradicis sp. nov., Paenibacillus radicibacter sp. nov and Paenibacillus pararadicis sp. nov., three cold-adapted plant growth-promoting bacteria isolated from root of Larix gmelinii in Great Khingan.</title>
        <authorList>
            <person name="Xue H."/>
        </authorList>
    </citation>
    <scope>NUCLEOTIDE SEQUENCE [LARGE SCALE GENOMIC DNA]</scope>
    <source>
        <strain evidence="17 18">N5-1-1-5</strain>
    </source>
</reference>
<dbReference type="SMART" id="SM00304">
    <property type="entry name" value="HAMP"/>
    <property type="match status" value="1"/>
</dbReference>
<evidence type="ECO:0000256" key="12">
    <source>
        <dbReference type="ARBA" id="ARBA00023012"/>
    </source>
</evidence>
<evidence type="ECO:0000256" key="2">
    <source>
        <dbReference type="ARBA" id="ARBA00004651"/>
    </source>
</evidence>
<dbReference type="InterPro" id="IPR003660">
    <property type="entry name" value="HAMP_dom"/>
</dbReference>
<dbReference type="RefSeq" id="WP_258216718.1">
    <property type="nucleotide sequence ID" value="NZ_JANQBD010000025.1"/>
</dbReference>
<feature type="domain" description="HAMP" evidence="16">
    <location>
        <begin position="241"/>
        <end position="293"/>
    </location>
</feature>
<keyword evidence="11 14" id="KW-1133">Transmembrane helix</keyword>
<organism evidence="17 18">
    <name type="scientific">Paenibacillus radicis</name>
    <name type="common">ex Xue et al. 2023</name>
    <dbReference type="NCBI Taxonomy" id="2972489"/>
    <lineage>
        <taxon>Bacteria</taxon>
        <taxon>Bacillati</taxon>
        <taxon>Bacillota</taxon>
        <taxon>Bacilli</taxon>
        <taxon>Bacillales</taxon>
        <taxon>Paenibacillaceae</taxon>
        <taxon>Paenibacillus</taxon>
    </lineage>
</organism>
<evidence type="ECO:0000256" key="6">
    <source>
        <dbReference type="ARBA" id="ARBA00022679"/>
    </source>
</evidence>
<keyword evidence="5" id="KW-0597">Phosphoprotein</keyword>
<dbReference type="EC" id="2.7.13.3" evidence="3"/>
<keyword evidence="7 14" id="KW-0812">Transmembrane</keyword>
<dbReference type="InterPro" id="IPR003594">
    <property type="entry name" value="HATPase_dom"/>
</dbReference>
<dbReference type="InterPro" id="IPR005467">
    <property type="entry name" value="His_kinase_dom"/>
</dbReference>
<dbReference type="InterPro" id="IPR036890">
    <property type="entry name" value="HATPase_C_sf"/>
</dbReference>
<dbReference type="PROSITE" id="PS50885">
    <property type="entry name" value="HAMP"/>
    <property type="match status" value="1"/>
</dbReference>
<dbReference type="Proteomes" id="UP001300012">
    <property type="component" value="Unassembled WGS sequence"/>
</dbReference>
<dbReference type="PANTHER" id="PTHR45528">
    <property type="entry name" value="SENSOR HISTIDINE KINASE CPXA"/>
    <property type="match status" value="1"/>
</dbReference>
<protein>
    <recommendedName>
        <fullName evidence="3">histidine kinase</fullName>
        <ecNumber evidence="3">2.7.13.3</ecNumber>
    </recommendedName>
</protein>
<evidence type="ECO:0000256" key="9">
    <source>
        <dbReference type="ARBA" id="ARBA00022777"/>
    </source>
</evidence>
<keyword evidence="4" id="KW-1003">Cell membrane</keyword>
<dbReference type="SUPFAM" id="SSF47384">
    <property type="entry name" value="Homodimeric domain of signal transducing histidine kinase"/>
    <property type="match status" value="1"/>
</dbReference>
<dbReference type="CDD" id="cd06225">
    <property type="entry name" value="HAMP"/>
    <property type="match status" value="1"/>
</dbReference>
<evidence type="ECO:0000313" key="18">
    <source>
        <dbReference type="Proteomes" id="UP001300012"/>
    </source>
</evidence>
<evidence type="ECO:0000256" key="13">
    <source>
        <dbReference type="ARBA" id="ARBA00023136"/>
    </source>
</evidence>
<keyword evidence="8" id="KW-0547">Nucleotide-binding</keyword>
<evidence type="ECO:0000256" key="3">
    <source>
        <dbReference type="ARBA" id="ARBA00012438"/>
    </source>
</evidence>
<keyword evidence="13 14" id="KW-0472">Membrane</keyword>
<proteinExistence type="predicted"/>
<evidence type="ECO:0000259" key="15">
    <source>
        <dbReference type="PROSITE" id="PS50109"/>
    </source>
</evidence>
<dbReference type="InterPro" id="IPR050398">
    <property type="entry name" value="HssS/ArlS-like"/>
</dbReference>
<dbReference type="Gene3D" id="6.10.340.10">
    <property type="match status" value="1"/>
</dbReference>
<evidence type="ECO:0000256" key="5">
    <source>
        <dbReference type="ARBA" id="ARBA00022553"/>
    </source>
</evidence>
<keyword evidence="6" id="KW-0808">Transferase</keyword>
<feature type="transmembrane region" description="Helical" evidence="14">
    <location>
        <begin position="222"/>
        <end position="240"/>
    </location>
</feature>
<dbReference type="SUPFAM" id="SSF55874">
    <property type="entry name" value="ATPase domain of HSP90 chaperone/DNA topoisomerase II/histidine kinase"/>
    <property type="match status" value="1"/>
</dbReference>
<sequence length="524" mass="59887">MSKHPSLPPTSRLNRFPFTWFPFNLLRALILLTMDLYQIMKKQVGRSLRLQLMVAFAFCLAASLIFYSLSSALFGGINTDPVIDYKSGVQRIDNAAKSLAEVLSHEYSNHDNEVNSPESQIEWEKERMLDFTEQVKRESSMNRHKIVVTDLTGKVLFQSSNSAETSVDIHKSIRNSIDTQRERNLRQETSSLYPVTYKGQSSYLIVSGIPEPNITYKRGQSPFTMVGSIIFFIVLFYFLTQQKMRYIEELAGGLITISTGNLNSRVAERSDDELGSLAKNMNLMAEQLQMKIEEERRAERLKNELVTNVSHDLRTPLTLIMGYLRLLNDKNYENEQQAQTYLNIAYNKSEKLNSLIDDLFIYTKLTHRDVPLNKTGIALNDLLEQLLEEFVTPAEEQQVILSRNIPKEKIFVNIDVDQMIRVFENLLGNALKYSPKPGVISISMVREQQYGIVRISNMAEELSEQELERLFDRFFRVDASRSSQTGGSGLGLAIAKSIVEAHEGFIGVEQQDGELIFYIKLKLD</sequence>
<keyword evidence="9" id="KW-0418">Kinase</keyword>
<comment type="caution">
    <text evidence="17">The sequence shown here is derived from an EMBL/GenBank/DDBJ whole genome shotgun (WGS) entry which is preliminary data.</text>
</comment>
<dbReference type="InterPro" id="IPR036097">
    <property type="entry name" value="HisK_dim/P_sf"/>
</dbReference>
<comment type="catalytic activity">
    <reaction evidence="1">
        <text>ATP + protein L-histidine = ADP + protein N-phospho-L-histidine.</text>
        <dbReference type="EC" id="2.7.13.3"/>
    </reaction>
</comment>
<dbReference type="PANTHER" id="PTHR45528:SF8">
    <property type="entry name" value="HISTIDINE KINASE"/>
    <property type="match status" value="1"/>
</dbReference>
<dbReference type="PROSITE" id="PS50109">
    <property type="entry name" value="HIS_KIN"/>
    <property type="match status" value="1"/>
</dbReference>
<dbReference type="Gene3D" id="3.30.565.10">
    <property type="entry name" value="Histidine kinase-like ATPase, C-terminal domain"/>
    <property type="match status" value="1"/>
</dbReference>
<gene>
    <name evidence="17" type="ORF">NV381_28620</name>
</gene>
<dbReference type="CDD" id="cd00075">
    <property type="entry name" value="HATPase"/>
    <property type="match status" value="1"/>
</dbReference>
<feature type="domain" description="Histidine kinase" evidence="15">
    <location>
        <begin position="308"/>
        <end position="524"/>
    </location>
</feature>
<evidence type="ECO:0000256" key="8">
    <source>
        <dbReference type="ARBA" id="ARBA00022741"/>
    </source>
</evidence>
<dbReference type="SMART" id="SM00388">
    <property type="entry name" value="HisKA"/>
    <property type="match status" value="1"/>
</dbReference>
<evidence type="ECO:0000256" key="14">
    <source>
        <dbReference type="SAM" id="Phobius"/>
    </source>
</evidence>
<dbReference type="Pfam" id="PF00672">
    <property type="entry name" value="HAMP"/>
    <property type="match status" value="1"/>
</dbReference>
<accession>A0ABT1YPS1</accession>
<keyword evidence="10 17" id="KW-0067">ATP-binding</keyword>
<dbReference type="SUPFAM" id="SSF158472">
    <property type="entry name" value="HAMP domain-like"/>
    <property type="match status" value="1"/>
</dbReference>
<dbReference type="InterPro" id="IPR003661">
    <property type="entry name" value="HisK_dim/P_dom"/>
</dbReference>
<name>A0ABT1YPS1_9BACL</name>
<dbReference type="EMBL" id="JANQBD010000025">
    <property type="protein sequence ID" value="MCR8635170.1"/>
    <property type="molecule type" value="Genomic_DNA"/>
</dbReference>
<evidence type="ECO:0000313" key="17">
    <source>
        <dbReference type="EMBL" id="MCR8635170.1"/>
    </source>
</evidence>
<dbReference type="CDD" id="cd00082">
    <property type="entry name" value="HisKA"/>
    <property type="match status" value="1"/>
</dbReference>
<feature type="transmembrane region" description="Helical" evidence="14">
    <location>
        <begin position="52"/>
        <end position="77"/>
    </location>
</feature>